<name>A0A183D1U1_9BILA</name>
<sequence>LSYRYRVYRNPPFPDGFVDTNNHYLVDSMNVCGDGIKGSDEQCDDGNLYDGDGCSQQCTVEEKFNCIQENKCMLLFSMQVIRFAVSPSLCYIYEGDGECEHFEHDRKSRDCSSVSSANHRQYYPTSVYAYSSILRKNCSLQMLSSATLTLVSFFSKIFLK</sequence>
<proteinExistence type="predicted"/>
<dbReference type="GO" id="GO:0004222">
    <property type="term" value="F:metalloendopeptidase activity"/>
    <property type="evidence" value="ECO:0007669"/>
    <property type="project" value="TreeGrafter"/>
</dbReference>
<dbReference type="InterPro" id="IPR043543">
    <property type="entry name" value="PAPPA/PAPPA2"/>
</dbReference>
<keyword evidence="3" id="KW-1015">Disulfide bond</keyword>
<dbReference type="WBParaSite" id="GPUH_0000268701-mRNA-1">
    <property type="protein sequence ID" value="GPUH_0000268701-mRNA-1"/>
    <property type="gene ID" value="GPUH_0000268701"/>
</dbReference>
<dbReference type="PANTHER" id="PTHR46130">
    <property type="entry name" value="LAMGL DOMAIN-CONTAINING PROTEIN"/>
    <property type="match status" value="1"/>
</dbReference>
<keyword evidence="2" id="KW-0677">Repeat</keyword>
<organism evidence="4">
    <name type="scientific">Gongylonema pulchrum</name>
    <dbReference type="NCBI Taxonomy" id="637853"/>
    <lineage>
        <taxon>Eukaryota</taxon>
        <taxon>Metazoa</taxon>
        <taxon>Ecdysozoa</taxon>
        <taxon>Nematoda</taxon>
        <taxon>Chromadorea</taxon>
        <taxon>Rhabditida</taxon>
        <taxon>Spirurina</taxon>
        <taxon>Spiruromorpha</taxon>
        <taxon>Spiruroidea</taxon>
        <taxon>Gongylonematidae</taxon>
        <taxon>Gongylonema</taxon>
    </lineage>
</organism>
<dbReference type="InterPro" id="IPR011936">
    <property type="entry name" value="Myxo_disulph_rpt"/>
</dbReference>
<protein>
    <submittedName>
        <fullName evidence="4">LNR domain-containing protein</fullName>
    </submittedName>
</protein>
<dbReference type="NCBIfam" id="TIGR02232">
    <property type="entry name" value="myxo_disulf_rpt"/>
    <property type="match status" value="1"/>
</dbReference>
<dbReference type="GO" id="GO:0007166">
    <property type="term" value="P:cell surface receptor signaling pathway"/>
    <property type="evidence" value="ECO:0007669"/>
    <property type="project" value="TreeGrafter"/>
</dbReference>
<evidence type="ECO:0000256" key="3">
    <source>
        <dbReference type="ARBA" id="ARBA00023157"/>
    </source>
</evidence>
<evidence type="ECO:0000256" key="1">
    <source>
        <dbReference type="ARBA" id="ARBA00022729"/>
    </source>
</evidence>
<dbReference type="GO" id="GO:0006508">
    <property type="term" value="P:proteolysis"/>
    <property type="evidence" value="ECO:0007669"/>
    <property type="project" value="TreeGrafter"/>
</dbReference>
<reference evidence="4" key="1">
    <citation type="submission" date="2016-06" db="UniProtKB">
        <authorList>
            <consortium name="WormBaseParasite"/>
        </authorList>
    </citation>
    <scope>IDENTIFICATION</scope>
</reference>
<keyword evidence="1" id="KW-0732">Signal</keyword>
<evidence type="ECO:0000313" key="4">
    <source>
        <dbReference type="WBParaSite" id="GPUH_0000268701-mRNA-1"/>
    </source>
</evidence>
<accession>A0A183D1U1</accession>
<dbReference type="PANTHER" id="PTHR46130:SF3">
    <property type="entry name" value="CHROMOSOME UNDETERMINED SCAFFOLD_33, WHOLE GENOME SHOTGUN SEQUENCE"/>
    <property type="match status" value="1"/>
</dbReference>
<dbReference type="Pfam" id="PF13948">
    <property type="entry name" value="DUF4215"/>
    <property type="match status" value="1"/>
</dbReference>
<evidence type="ECO:0000256" key="2">
    <source>
        <dbReference type="ARBA" id="ARBA00022737"/>
    </source>
</evidence>
<dbReference type="AlphaFoldDB" id="A0A183D1U1"/>
<dbReference type="GO" id="GO:0005615">
    <property type="term" value="C:extracellular space"/>
    <property type="evidence" value="ECO:0007669"/>
    <property type="project" value="TreeGrafter"/>
</dbReference>